<protein>
    <submittedName>
        <fullName evidence="1">Uncharacterized protein</fullName>
    </submittedName>
</protein>
<dbReference type="AlphaFoldDB" id="A0A9P7C027"/>
<proteinExistence type="predicted"/>
<accession>A0A9P7C027</accession>
<keyword evidence="2" id="KW-1185">Reference proteome</keyword>
<reference evidence="1 2" key="1">
    <citation type="journal article" date="2020" name="Microb. Genom.">
        <title>Genetic diversity of clinical and environmental Mucorales isolates obtained from an investigation of mucormycosis cases among solid organ transplant recipients.</title>
        <authorList>
            <person name="Nguyen M.H."/>
            <person name="Kaul D."/>
            <person name="Muto C."/>
            <person name="Cheng S.J."/>
            <person name="Richter R.A."/>
            <person name="Bruno V.M."/>
            <person name="Liu G."/>
            <person name="Beyhan S."/>
            <person name="Sundermann A.J."/>
            <person name="Mounaud S."/>
            <person name="Pasculle A.W."/>
            <person name="Nierman W.C."/>
            <person name="Driscoll E."/>
            <person name="Cumbie R."/>
            <person name="Clancy C.J."/>
            <person name="Dupont C.L."/>
        </authorList>
    </citation>
    <scope>NUCLEOTIDE SEQUENCE [LARGE SCALE GENOMIC DNA]</scope>
    <source>
        <strain evidence="1 2">GL24</strain>
    </source>
</reference>
<gene>
    <name evidence="1" type="ORF">G6F50_017594</name>
</gene>
<evidence type="ECO:0000313" key="1">
    <source>
        <dbReference type="EMBL" id="KAG1530030.1"/>
    </source>
</evidence>
<organism evidence="1 2">
    <name type="scientific">Rhizopus delemar</name>
    <dbReference type="NCBI Taxonomy" id="936053"/>
    <lineage>
        <taxon>Eukaryota</taxon>
        <taxon>Fungi</taxon>
        <taxon>Fungi incertae sedis</taxon>
        <taxon>Mucoromycota</taxon>
        <taxon>Mucoromycotina</taxon>
        <taxon>Mucoromycetes</taxon>
        <taxon>Mucorales</taxon>
        <taxon>Mucorineae</taxon>
        <taxon>Rhizopodaceae</taxon>
        <taxon>Rhizopus</taxon>
    </lineage>
</organism>
<dbReference type="EMBL" id="JAANIU010013379">
    <property type="protein sequence ID" value="KAG1530030.1"/>
    <property type="molecule type" value="Genomic_DNA"/>
</dbReference>
<name>A0A9P7C027_9FUNG</name>
<evidence type="ECO:0000313" key="2">
    <source>
        <dbReference type="Proteomes" id="UP000740926"/>
    </source>
</evidence>
<sequence length="89" mass="10178">MPRQPTISYNTSLRADGKPKAITADYYLATTQDVMQFYCFDEPAEQGCEGKWQLIDRLDRTRLLGAGDKATAKTWAKRLGLKSWTYVRV</sequence>
<comment type="caution">
    <text evidence="1">The sequence shown here is derived from an EMBL/GenBank/DDBJ whole genome shotgun (WGS) entry which is preliminary data.</text>
</comment>
<dbReference type="Proteomes" id="UP000740926">
    <property type="component" value="Unassembled WGS sequence"/>
</dbReference>